<reference evidence="2 3" key="1">
    <citation type="journal article" date="2020" name="Harmful Algae">
        <title>Molecular and morphological characterization of a novel dihydroanatoxin-a producing Microcoleus species (cyanobacteria) from the Russian River, California, USA.</title>
        <authorList>
            <person name="Conklin K.Y."/>
            <person name="Stancheva R."/>
            <person name="Otten T.G."/>
            <person name="Fadness R."/>
            <person name="Boyer G.L."/>
            <person name="Read B."/>
            <person name="Zhang X."/>
            <person name="Sheath R.G."/>
        </authorList>
    </citation>
    <scope>NUCLEOTIDE SEQUENCE [LARGE SCALE GENOMIC DNA]</scope>
    <source>
        <strain evidence="2 3">PTRS2</strain>
    </source>
</reference>
<sequence length="130" mass="14703">MNIKAYADRMSVIACQPAEGDTPISLWHRIRMMKSRNWSCWRAILYALKEAMVAVLRVSLKTSWLAAFFVALSLTHAFVHALTYIYEPVAVEDPLRREISRGPPKPFIPIPKIEAGGCARSDSLVRSLIF</sequence>
<organism evidence="2 3">
    <name type="scientific">Microcoleus anatoxicus PTRS2</name>
    <dbReference type="NCBI Taxonomy" id="2705321"/>
    <lineage>
        <taxon>Bacteria</taxon>
        <taxon>Bacillati</taxon>
        <taxon>Cyanobacteriota</taxon>
        <taxon>Cyanophyceae</taxon>
        <taxon>Oscillatoriophycideae</taxon>
        <taxon>Oscillatoriales</taxon>
        <taxon>Microcoleaceae</taxon>
        <taxon>Microcoleus</taxon>
        <taxon>Microcoleus anatoxicus</taxon>
    </lineage>
</organism>
<name>A0ABU8YSV9_9CYAN</name>
<feature type="transmembrane region" description="Helical" evidence="1">
    <location>
        <begin position="39"/>
        <end position="58"/>
    </location>
</feature>
<dbReference type="EMBL" id="JBBLXS010000329">
    <property type="protein sequence ID" value="MEK0187276.1"/>
    <property type="molecule type" value="Genomic_DNA"/>
</dbReference>
<keyword evidence="1" id="KW-0472">Membrane</keyword>
<keyword evidence="1" id="KW-0812">Transmembrane</keyword>
<proteinExistence type="predicted"/>
<keyword evidence="1" id="KW-1133">Transmembrane helix</keyword>
<dbReference type="Proteomes" id="UP001384579">
    <property type="component" value="Unassembled WGS sequence"/>
</dbReference>
<dbReference type="RefSeq" id="WP_340525783.1">
    <property type="nucleotide sequence ID" value="NZ_JBBLXS010000329.1"/>
</dbReference>
<protein>
    <submittedName>
        <fullName evidence="2">Uncharacterized protein</fullName>
    </submittedName>
</protein>
<evidence type="ECO:0000313" key="3">
    <source>
        <dbReference type="Proteomes" id="UP001384579"/>
    </source>
</evidence>
<keyword evidence="3" id="KW-1185">Reference proteome</keyword>
<gene>
    <name evidence="2" type="ORF">WMG39_20830</name>
</gene>
<evidence type="ECO:0000313" key="2">
    <source>
        <dbReference type="EMBL" id="MEK0187276.1"/>
    </source>
</evidence>
<comment type="caution">
    <text evidence="2">The sequence shown here is derived from an EMBL/GenBank/DDBJ whole genome shotgun (WGS) entry which is preliminary data.</text>
</comment>
<feature type="transmembrane region" description="Helical" evidence="1">
    <location>
        <begin position="64"/>
        <end position="86"/>
    </location>
</feature>
<accession>A0ABU8YSV9</accession>
<evidence type="ECO:0000256" key="1">
    <source>
        <dbReference type="SAM" id="Phobius"/>
    </source>
</evidence>